<sequence length="97" mass="11104">MTEWIGKSADFLDRIPVRFRRGSLPSHYRTAFDTDSGRIVLADLHRKAGIMHSHEGLTNEQLQYSAGFGDAVFHIDKMLRLKNQELTQLANMETIDD</sequence>
<evidence type="ECO:0000313" key="2">
    <source>
        <dbReference type="EMBL" id="KKN00678.1"/>
    </source>
</evidence>
<dbReference type="EMBL" id="LAZR01005348">
    <property type="protein sequence ID" value="KKN00678.1"/>
    <property type="molecule type" value="Genomic_DNA"/>
</dbReference>
<dbReference type="Pfam" id="PF25181">
    <property type="entry name" value="Phage_Bbp19"/>
    <property type="match status" value="1"/>
</dbReference>
<dbReference type="AlphaFoldDB" id="A0A0F9Q5J3"/>
<gene>
    <name evidence="2" type="ORF">LCGC14_1135450</name>
</gene>
<name>A0A0F9Q5J3_9ZZZZ</name>
<evidence type="ECO:0000259" key="1">
    <source>
        <dbReference type="Pfam" id="PF25181"/>
    </source>
</evidence>
<comment type="caution">
    <text evidence="2">The sequence shown here is derived from an EMBL/GenBank/DDBJ whole genome shotgun (WGS) entry which is preliminary data.</text>
</comment>
<dbReference type="InterPro" id="IPR057447">
    <property type="entry name" value="Bbp19-like_phage"/>
</dbReference>
<protein>
    <recommendedName>
        <fullName evidence="1">Bbp19-like phage domain-containing protein</fullName>
    </recommendedName>
</protein>
<organism evidence="2">
    <name type="scientific">marine sediment metagenome</name>
    <dbReference type="NCBI Taxonomy" id="412755"/>
    <lineage>
        <taxon>unclassified sequences</taxon>
        <taxon>metagenomes</taxon>
        <taxon>ecological metagenomes</taxon>
    </lineage>
</organism>
<accession>A0A0F9Q5J3</accession>
<feature type="domain" description="Bbp19-like phage" evidence="1">
    <location>
        <begin position="28"/>
        <end position="90"/>
    </location>
</feature>
<proteinExistence type="predicted"/>
<reference evidence="2" key="1">
    <citation type="journal article" date="2015" name="Nature">
        <title>Complex archaea that bridge the gap between prokaryotes and eukaryotes.</title>
        <authorList>
            <person name="Spang A."/>
            <person name="Saw J.H."/>
            <person name="Jorgensen S.L."/>
            <person name="Zaremba-Niedzwiedzka K."/>
            <person name="Martijn J."/>
            <person name="Lind A.E."/>
            <person name="van Eijk R."/>
            <person name="Schleper C."/>
            <person name="Guy L."/>
            <person name="Ettema T.J."/>
        </authorList>
    </citation>
    <scope>NUCLEOTIDE SEQUENCE</scope>
</reference>